<accession>A0A1Y1HQT3</accession>
<dbReference type="Gene3D" id="3.90.550.50">
    <property type="match status" value="1"/>
</dbReference>
<evidence type="ECO:0000313" key="2">
    <source>
        <dbReference type="Proteomes" id="UP000054558"/>
    </source>
</evidence>
<evidence type="ECO:0008006" key="3">
    <source>
        <dbReference type="Google" id="ProtNLM"/>
    </source>
</evidence>
<name>A0A1Y1HQT3_KLENI</name>
<sequence>MTKSWPTGAKLLPLILMVTSFMAGRSFDLLWSRQRFGTALMSHEDAFLISVQVQRVHEVQEKHRGNYSEGAPQLTGAEQERIRSGNWTGFNTATPTTLRNVLFGIGSSVHSYSSRKDLVRTWWQPNKTRGFVWLDGALQDYDWASEGLPEARVSEDTSHLPYTGWGPRSCLRVARIVIEAFQLGLPDVRWFVMGDDDTVFNPDALAAVLSSYDHTEMLYLGSASETGEQLVIAGYEMAYGGGGIAVSWPLALALSETMDDCIRRYPEQYGSDARVRICSAELGVQLTRVRGFHQFDLRGNVAGFLQAHPLAPFISMHHVMLLDPVFPNMTRVPALARFTNNMRADPINFLQTAFCIDHENMFTAVVSWGYSVKLFVGAGRVGDLERAEMTFQSYGYRKGIKEFTFDTRSEVESYPDGGQCATPINLWVDGVGASAGNKMNSTYSRDVPKNQTDCVPHMVARVSEATITRDVVPFAPSRDGLFRGPNLRRQCCRSLSVDPSWSKLVIELGSCNGIL</sequence>
<dbReference type="PANTHER" id="PTHR10811">
    <property type="entry name" value="FRINGE-RELATED"/>
    <property type="match status" value="1"/>
</dbReference>
<keyword evidence="2" id="KW-1185">Reference proteome</keyword>
<dbReference type="Pfam" id="PF04646">
    <property type="entry name" value="DUF604"/>
    <property type="match status" value="1"/>
</dbReference>
<dbReference type="STRING" id="105231.A0A1Y1HQT3"/>
<dbReference type="OMA" id="DISVAKW"/>
<proteinExistence type="predicted"/>
<evidence type="ECO:0000313" key="1">
    <source>
        <dbReference type="EMBL" id="GAQ78188.1"/>
    </source>
</evidence>
<dbReference type="OrthoDB" id="421979at2759"/>
<reference evidence="1 2" key="1">
    <citation type="journal article" date="2014" name="Nat. Commun.">
        <title>Klebsormidium flaccidum genome reveals primary factors for plant terrestrial adaptation.</title>
        <authorList>
            <person name="Hori K."/>
            <person name="Maruyama F."/>
            <person name="Fujisawa T."/>
            <person name="Togashi T."/>
            <person name="Yamamoto N."/>
            <person name="Seo M."/>
            <person name="Sato S."/>
            <person name="Yamada T."/>
            <person name="Mori H."/>
            <person name="Tajima N."/>
            <person name="Moriyama T."/>
            <person name="Ikeuchi M."/>
            <person name="Watanabe M."/>
            <person name="Wada H."/>
            <person name="Kobayashi K."/>
            <person name="Saito M."/>
            <person name="Masuda T."/>
            <person name="Sasaki-Sekimoto Y."/>
            <person name="Mashiguchi K."/>
            <person name="Awai K."/>
            <person name="Shimojima M."/>
            <person name="Masuda S."/>
            <person name="Iwai M."/>
            <person name="Nobusawa T."/>
            <person name="Narise T."/>
            <person name="Kondo S."/>
            <person name="Saito H."/>
            <person name="Sato R."/>
            <person name="Murakawa M."/>
            <person name="Ihara Y."/>
            <person name="Oshima-Yamada Y."/>
            <person name="Ohtaka K."/>
            <person name="Satoh M."/>
            <person name="Sonobe K."/>
            <person name="Ishii M."/>
            <person name="Ohtani R."/>
            <person name="Kanamori-Sato M."/>
            <person name="Honoki R."/>
            <person name="Miyazaki D."/>
            <person name="Mochizuki H."/>
            <person name="Umetsu J."/>
            <person name="Higashi K."/>
            <person name="Shibata D."/>
            <person name="Kamiya Y."/>
            <person name="Sato N."/>
            <person name="Nakamura Y."/>
            <person name="Tabata S."/>
            <person name="Ida S."/>
            <person name="Kurokawa K."/>
            <person name="Ohta H."/>
        </authorList>
    </citation>
    <scope>NUCLEOTIDE SEQUENCE [LARGE SCALE GENOMIC DNA]</scope>
    <source>
        <strain evidence="1 2">NIES-2285</strain>
    </source>
</reference>
<dbReference type="InterPro" id="IPR006740">
    <property type="entry name" value="DUF604"/>
</dbReference>
<protein>
    <recommendedName>
        <fullName evidence="3">Fringe-related protein</fullName>
    </recommendedName>
</protein>
<dbReference type="GO" id="GO:0008375">
    <property type="term" value="F:acetylglucosaminyltransferase activity"/>
    <property type="evidence" value="ECO:0000318"/>
    <property type="project" value="GO_Central"/>
</dbReference>
<gene>
    <name evidence="1" type="ORF">KFL_000090330</name>
</gene>
<dbReference type="AlphaFoldDB" id="A0A1Y1HQT3"/>
<dbReference type="EMBL" id="DF236958">
    <property type="protein sequence ID" value="GAQ78188.1"/>
    <property type="molecule type" value="Genomic_DNA"/>
</dbReference>
<dbReference type="Proteomes" id="UP000054558">
    <property type="component" value="Unassembled WGS sequence"/>
</dbReference>
<organism evidence="1 2">
    <name type="scientific">Klebsormidium nitens</name>
    <name type="common">Green alga</name>
    <name type="synonym">Ulothrix nitens</name>
    <dbReference type="NCBI Taxonomy" id="105231"/>
    <lineage>
        <taxon>Eukaryota</taxon>
        <taxon>Viridiplantae</taxon>
        <taxon>Streptophyta</taxon>
        <taxon>Klebsormidiophyceae</taxon>
        <taxon>Klebsormidiales</taxon>
        <taxon>Klebsormidiaceae</taxon>
        <taxon>Klebsormidium</taxon>
    </lineage>
</organism>